<dbReference type="InterPro" id="IPR050820">
    <property type="entry name" value="MFS_Sugar_Transporter"/>
</dbReference>
<evidence type="ECO:0000256" key="6">
    <source>
        <dbReference type="ARBA" id="ARBA00022989"/>
    </source>
</evidence>
<dbReference type="SUPFAM" id="SSF103473">
    <property type="entry name" value="MFS general substrate transporter"/>
    <property type="match status" value="1"/>
</dbReference>
<dbReference type="PROSITE" id="PS00216">
    <property type="entry name" value="SUGAR_TRANSPORT_1"/>
    <property type="match status" value="1"/>
</dbReference>
<dbReference type="CDD" id="cd17362">
    <property type="entry name" value="MFS_GLUT10_12_Class3_like"/>
    <property type="match status" value="1"/>
</dbReference>
<dbReference type="InterPro" id="IPR020846">
    <property type="entry name" value="MFS_dom"/>
</dbReference>
<feature type="transmembrane region" description="Helical" evidence="9">
    <location>
        <begin position="368"/>
        <end position="393"/>
    </location>
</feature>
<comment type="subcellular location">
    <subcellularLocation>
        <location evidence="1">Membrane</location>
        <topology evidence="1">Multi-pass membrane protein</topology>
    </subcellularLocation>
</comment>
<accession>A0A6P5YU31</accession>
<feature type="transmembrane region" description="Helical" evidence="9">
    <location>
        <begin position="297"/>
        <end position="313"/>
    </location>
</feature>
<organism evidence="11 12">
    <name type="scientific">Durio zibethinus</name>
    <name type="common">Durian</name>
    <dbReference type="NCBI Taxonomy" id="66656"/>
    <lineage>
        <taxon>Eukaryota</taxon>
        <taxon>Viridiplantae</taxon>
        <taxon>Streptophyta</taxon>
        <taxon>Embryophyta</taxon>
        <taxon>Tracheophyta</taxon>
        <taxon>Spermatophyta</taxon>
        <taxon>Magnoliopsida</taxon>
        <taxon>eudicotyledons</taxon>
        <taxon>Gunneridae</taxon>
        <taxon>Pentapetalae</taxon>
        <taxon>rosids</taxon>
        <taxon>malvids</taxon>
        <taxon>Malvales</taxon>
        <taxon>Malvaceae</taxon>
        <taxon>Helicteroideae</taxon>
        <taxon>Durio</taxon>
    </lineage>
</organism>
<feature type="transmembrane region" description="Helical" evidence="9">
    <location>
        <begin position="405"/>
        <end position="424"/>
    </location>
</feature>
<feature type="transmembrane region" description="Helical" evidence="9">
    <location>
        <begin position="177"/>
        <end position="195"/>
    </location>
</feature>
<reference evidence="12" key="1">
    <citation type="submission" date="2025-08" db="UniProtKB">
        <authorList>
            <consortium name="RefSeq"/>
        </authorList>
    </citation>
    <scope>IDENTIFICATION</scope>
    <source>
        <tissue evidence="12">Fruit stalk</tissue>
    </source>
</reference>
<dbReference type="PANTHER" id="PTHR48023:SF4">
    <property type="entry name" value="D-XYLOSE-PROTON SYMPORTER-LIKE 2"/>
    <property type="match status" value="1"/>
</dbReference>
<feature type="region of interest" description="Disordered" evidence="8">
    <location>
        <begin position="1"/>
        <end position="20"/>
    </location>
</feature>
<comment type="similarity">
    <text evidence="2">Belongs to the major facilitator superfamily. Sugar transporter (TC 2.A.1.1) family.</text>
</comment>
<feature type="domain" description="Major facilitator superfamily (MFS) profile" evidence="10">
    <location>
        <begin position="45"/>
        <end position="459"/>
    </location>
</feature>
<evidence type="ECO:0000256" key="9">
    <source>
        <dbReference type="SAM" id="Phobius"/>
    </source>
</evidence>
<dbReference type="GO" id="GO:0022857">
    <property type="term" value="F:transmembrane transporter activity"/>
    <property type="evidence" value="ECO:0007669"/>
    <property type="project" value="InterPro"/>
</dbReference>
<proteinExistence type="inferred from homology"/>
<feature type="transmembrane region" description="Helical" evidence="9">
    <location>
        <begin position="147"/>
        <end position="165"/>
    </location>
</feature>
<dbReference type="InterPro" id="IPR005829">
    <property type="entry name" value="Sugar_transporter_CS"/>
</dbReference>
<gene>
    <name evidence="12" type="primary">LOC111294968</name>
</gene>
<keyword evidence="11" id="KW-1185">Reference proteome</keyword>
<sequence length="471" mass="50361">MASDHEQPGLSSLGKTSGEIGSEHEPLINGTHISESYSASAAILPFLFPALGGLLYGYDIGSTSCATISIESATLSGISWYDLSSVAIGLITSGSLYGALIGSVLAFNIADFLGRRRELITSAIMYLVGALVTAFSPNFAVMVIGRFAYGIGIGLAMHSAPMYIAETAPSQIRGLLISLKEFFIVLGMVAGYGIGSLLVETVAGWRYMYGASTPLAVIMGIGMWWLPASPRWLLLRAIQGKGNMQELKETAIRCLCRLRGQSIGESASEQVDEILTELSYVGEEKEVTLGEMFRGKCLKAMIIGVGLVLFQQITGQPSVLYYAASIFQSAGFSAASDATRVSILLGLLKVISLFLLGSYYLFLDDVPAIAVVALLLYVGCYQLSFGPIGWLMISEVFPLRLRGRGLSIAVLVNFGANALVTFAFSPLKAWLGAGIVFYVFGVIAVLSLLFIFFVVPETKGLTLEEIEAKCL</sequence>
<feature type="transmembrane region" description="Helical" evidence="9">
    <location>
        <begin position="343"/>
        <end position="362"/>
    </location>
</feature>
<dbReference type="Proteomes" id="UP000515121">
    <property type="component" value="Unplaced"/>
</dbReference>
<dbReference type="RefSeq" id="XP_022744014.1">
    <property type="nucleotide sequence ID" value="XM_022888279.1"/>
</dbReference>
<dbReference type="InterPro" id="IPR036259">
    <property type="entry name" value="MFS_trans_sf"/>
</dbReference>
<protein>
    <submittedName>
        <fullName evidence="12">D-xylose-proton symporter-like 2 isoform X5</fullName>
    </submittedName>
</protein>
<evidence type="ECO:0000256" key="3">
    <source>
        <dbReference type="ARBA" id="ARBA00022448"/>
    </source>
</evidence>
<dbReference type="GeneID" id="111294968"/>
<dbReference type="GO" id="GO:1904659">
    <property type="term" value="P:D-glucose transmembrane transport"/>
    <property type="evidence" value="ECO:0007669"/>
    <property type="project" value="TreeGrafter"/>
</dbReference>
<feature type="transmembrane region" description="Helical" evidence="9">
    <location>
        <begin position="430"/>
        <end position="455"/>
    </location>
</feature>
<feature type="transmembrane region" description="Helical" evidence="9">
    <location>
        <begin position="119"/>
        <end position="141"/>
    </location>
</feature>
<dbReference type="PROSITE" id="PS50850">
    <property type="entry name" value="MFS"/>
    <property type="match status" value="1"/>
</dbReference>
<dbReference type="Gene3D" id="1.20.1250.20">
    <property type="entry name" value="MFS general substrate transporter like domains"/>
    <property type="match status" value="3"/>
</dbReference>
<feature type="transmembrane region" description="Helical" evidence="9">
    <location>
        <begin position="207"/>
        <end position="226"/>
    </location>
</feature>
<dbReference type="FunFam" id="1.20.1250.20:FF:000118">
    <property type="entry name" value="D-xylose-proton symporter-like 3, chloroplastic"/>
    <property type="match status" value="1"/>
</dbReference>
<evidence type="ECO:0000313" key="12">
    <source>
        <dbReference type="RefSeq" id="XP_022744014.1"/>
    </source>
</evidence>
<evidence type="ECO:0000313" key="11">
    <source>
        <dbReference type="Proteomes" id="UP000515121"/>
    </source>
</evidence>
<name>A0A6P5YU31_DURZI</name>
<dbReference type="GO" id="GO:0005737">
    <property type="term" value="C:cytoplasm"/>
    <property type="evidence" value="ECO:0007669"/>
    <property type="project" value="UniProtKB-ARBA"/>
</dbReference>
<dbReference type="Pfam" id="PF00083">
    <property type="entry name" value="Sugar_tr"/>
    <property type="match status" value="2"/>
</dbReference>
<dbReference type="InterPro" id="IPR003663">
    <property type="entry name" value="Sugar/inositol_transpt"/>
</dbReference>
<keyword evidence="5 9" id="KW-0812">Transmembrane</keyword>
<evidence type="ECO:0000256" key="5">
    <source>
        <dbReference type="ARBA" id="ARBA00022692"/>
    </source>
</evidence>
<dbReference type="InterPro" id="IPR005828">
    <property type="entry name" value="MFS_sugar_transport-like"/>
</dbReference>
<dbReference type="PANTHER" id="PTHR48023">
    <property type="entry name" value="D-XYLOSE-PROTON SYMPORTER-LIKE 2"/>
    <property type="match status" value="1"/>
</dbReference>
<dbReference type="AlphaFoldDB" id="A0A6P5YU31"/>
<evidence type="ECO:0000259" key="10">
    <source>
        <dbReference type="PROSITE" id="PS50850"/>
    </source>
</evidence>
<feature type="transmembrane region" description="Helical" evidence="9">
    <location>
        <begin position="37"/>
        <end position="58"/>
    </location>
</feature>
<dbReference type="GO" id="GO:0016020">
    <property type="term" value="C:membrane"/>
    <property type="evidence" value="ECO:0007669"/>
    <property type="project" value="UniProtKB-SubCell"/>
</dbReference>
<keyword evidence="7 9" id="KW-0472">Membrane</keyword>
<feature type="transmembrane region" description="Helical" evidence="9">
    <location>
        <begin position="78"/>
        <end position="107"/>
    </location>
</feature>
<keyword evidence="3" id="KW-0813">Transport</keyword>
<dbReference type="PRINTS" id="PR00171">
    <property type="entry name" value="SUGRTRNSPORT"/>
</dbReference>
<evidence type="ECO:0000256" key="1">
    <source>
        <dbReference type="ARBA" id="ARBA00004141"/>
    </source>
</evidence>
<keyword evidence="4" id="KW-0762">Sugar transport</keyword>
<evidence type="ECO:0000256" key="8">
    <source>
        <dbReference type="SAM" id="MobiDB-lite"/>
    </source>
</evidence>
<evidence type="ECO:0000256" key="4">
    <source>
        <dbReference type="ARBA" id="ARBA00022597"/>
    </source>
</evidence>
<keyword evidence="6 9" id="KW-1133">Transmembrane helix</keyword>
<evidence type="ECO:0000256" key="2">
    <source>
        <dbReference type="ARBA" id="ARBA00010992"/>
    </source>
</evidence>
<evidence type="ECO:0000256" key="7">
    <source>
        <dbReference type="ARBA" id="ARBA00023136"/>
    </source>
</evidence>